<dbReference type="PANTHER" id="PTHR30231">
    <property type="entry name" value="DNA POLYMERASE III SUBUNIT EPSILON"/>
    <property type="match status" value="1"/>
</dbReference>
<organism evidence="5 6">
    <name type="scientific">Succinivibrio dextrinosolvens</name>
    <dbReference type="NCBI Taxonomy" id="83771"/>
    <lineage>
        <taxon>Bacteria</taxon>
        <taxon>Pseudomonadati</taxon>
        <taxon>Pseudomonadota</taxon>
        <taxon>Gammaproteobacteria</taxon>
        <taxon>Aeromonadales</taxon>
        <taxon>Succinivibrionaceae</taxon>
        <taxon>Succinivibrio</taxon>
    </lineage>
</organism>
<evidence type="ECO:0000256" key="3">
    <source>
        <dbReference type="ARBA" id="ARBA00022839"/>
    </source>
</evidence>
<dbReference type="InterPro" id="IPR012337">
    <property type="entry name" value="RNaseH-like_sf"/>
</dbReference>
<dbReference type="RefSeq" id="WP_074840771.1">
    <property type="nucleotide sequence ID" value="NZ_CP047056.1"/>
</dbReference>
<proteinExistence type="predicted"/>
<feature type="domain" description="Exonuclease" evidence="4">
    <location>
        <begin position="8"/>
        <end position="177"/>
    </location>
</feature>
<dbReference type="SMART" id="SM00479">
    <property type="entry name" value="EXOIII"/>
    <property type="match status" value="1"/>
</dbReference>
<dbReference type="AlphaFoldDB" id="A0A662ZBE9"/>
<keyword evidence="1" id="KW-0540">Nuclease</keyword>
<evidence type="ECO:0000256" key="2">
    <source>
        <dbReference type="ARBA" id="ARBA00022801"/>
    </source>
</evidence>
<reference evidence="5 6" key="1">
    <citation type="submission" date="2016-10" db="EMBL/GenBank/DDBJ databases">
        <authorList>
            <person name="Varghese N."/>
            <person name="Submissions S."/>
        </authorList>
    </citation>
    <scope>NUCLEOTIDE SEQUENCE [LARGE SCALE GENOMIC DNA]</scope>
    <source>
        <strain evidence="5 6">22B</strain>
    </source>
</reference>
<dbReference type="PANTHER" id="PTHR30231:SF4">
    <property type="entry name" value="PROTEIN NEN2"/>
    <property type="match status" value="1"/>
</dbReference>
<name>A0A662ZBE9_9GAMM</name>
<dbReference type="CDD" id="cd06127">
    <property type="entry name" value="DEDDh"/>
    <property type="match status" value="1"/>
</dbReference>
<sequence length="177" mass="20523">MKKNELSDILIIDTETTGLANSDEILQLSIIDGNENIILDRFYKPSYHTSWYYAQKVNHISPEMVANKPSIETDAEEIKEIFASHSLVLGYNTKFDLRMLENNIEGFKDLEIKFEDVHNLHRKCENLKKIPQLEKHDLTSVSTTLGFKLAENDFMHNSLTDVKATLFIFKKIIEFLE</sequence>
<dbReference type="GO" id="GO:0006259">
    <property type="term" value="P:DNA metabolic process"/>
    <property type="evidence" value="ECO:0007669"/>
    <property type="project" value="UniProtKB-ARBA"/>
</dbReference>
<accession>A0A662ZBE9</accession>
<dbReference type="GO" id="GO:0003676">
    <property type="term" value="F:nucleic acid binding"/>
    <property type="evidence" value="ECO:0007669"/>
    <property type="project" value="InterPro"/>
</dbReference>
<dbReference type="Pfam" id="PF00929">
    <property type="entry name" value="RNase_T"/>
    <property type="match status" value="1"/>
</dbReference>
<keyword evidence="3 5" id="KW-0269">Exonuclease</keyword>
<dbReference type="Gene3D" id="3.30.420.10">
    <property type="entry name" value="Ribonuclease H-like superfamily/Ribonuclease H"/>
    <property type="match status" value="1"/>
</dbReference>
<protein>
    <submittedName>
        <fullName evidence="5">Exonuclease</fullName>
    </submittedName>
</protein>
<keyword evidence="2" id="KW-0378">Hydrolase</keyword>
<dbReference type="GO" id="GO:0008408">
    <property type="term" value="F:3'-5' exonuclease activity"/>
    <property type="evidence" value="ECO:0007669"/>
    <property type="project" value="TreeGrafter"/>
</dbReference>
<evidence type="ECO:0000313" key="6">
    <source>
        <dbReference type="Proteomes" id="UP000243374"/>
    </source>
</evidence>
<keyword evidence="6" id="KW-1185">Reference proteome</keyword>
<evidence type="ECO:0000313" key="5">
    <source>
        <dbReference type="EMBL" id="SFK11923.1"/>
    </source>
</evidence>
<gene>
    <name evidence="5" type="ORF">SAMN04487865_10279</name>
</gene>
<dbReference type="InterPro" id="IPR013520">
    <property type="entry name" value="Ribonucl_H"/>
</dbReference>
<dbReference type="EMBL" id="FOSF01000027">
    <property type="protein sequence ID" value="SFK11923.1"/>
    <property type="molecule type" value="Genomic_DNA"/>
</dbReference>
<dbReference type="InterPro" id="IPR036397">
    <property type="entry name" value="RNaseH_sf"/>
</dbReference>
<evidence type="ECO:0000259" key="4">
    <source>
        <dbReference type="SMART" id="SM00479"/>
    </source>
</evidence>
<evidence type="ECO:0000256" key="1">
    <source>
        <dbReference type="ARBA" id="ARBA00022722"/>
    </source>
</evidence>
<dbReference type="Proteomes" id="UP000243374">
    <property type="component" value="Unassembled WGS sequence"/>
</dbReference>
<dbReference type="SUPFAM" id="SSF53098">
    <property type="entry name" value="Ribonuclease H-like"/>
    <property type="match status" value="1"/>
</dbReference>